<dbReference type="EMBL" id="PQNQ01000008">
    <property type="protein sequence ID" value="RRQ04478.1"/>
    <property type="molecule type" value="Genomic_DNA"/>
</dbReference>
<sequence length="158" mass="17493">MAGPAAWTGDRRTRRKKDGVTDMTAQVRVMRRRGKVGPAAFLDEAERLLEASRTAASRDDAVVFAYRAACRAAGALIESARDGRRRMPAGSAWSRLRALLPEKEMWARRFEAHARFTNRVELGLERGLGDEAVAEVYRDACLLVDDARGECGYLPVVA</sequence>
<evidence type="ECO:0000259" key="1">
    <source>
        <dbReference type="Pfam" id="PF18726"/>
    </source>
</evidence>
<dbReference type="EMBL" id="PQNK01000005">
    <property type="protein sequence ID" value="RRO87005.1"/>
    <property type="molecule type" value="Genomic_DNA"/>
</dbReference>
<keyword evidence="5" id="KW-1185">Reference proteome</keyword>
<organism evidence="3 5">
    <name type="scientific">Corynebacterium bovis</name>
    <dbReference type="NCBI Taxonomy" id="36808"/>
    <lineage>
        <taxon>Bacteria</taxon>
        <taxon>Bacillati</taxon>
        <taxon>Actinomycetota</taxon>
        <taxon>Actinomycetes</taxon>
        <taxon>Mycobacteriales</taxon>
        <taxon>Corynebacteriaceae</taxon>
        <taxon>Corynebacterium</taxon>
    </lineage>
</organism>
<dbReference type="Pfam" id="PF18726">
    <property type="entry name" value="HEPN_SAV_6107"/>
    <property type="match status" value="1"/>
</dbReference>
<evidence type="ECO:0000313" key="2">
    <source>
        <dbReference type="EMBL" id="RRO87005.1"/>
    </source>
</evidence>
<name>A0A3R8PKR4_9CORY</name>
<protein>
    <recommendedName>
        <fullName evidence="1">SAV-6107-like HEPN domain-containing protein</fullName>
    </recommendedName>
</protein>
<accession>A0A3R8PKR4</accession>
<dbReference type="InterPro" id="IPR040891">
    <property type="entry name" value="HEPN_SAV_6107"/>
</dbReference>
<dbReference type="Proteomes" id="UP000276526">
    <property type="component" value="Unassembled WGS sequence"/>
</dbReference>
<proteinExistence type="predicted"/>
<gene>
    <name evidence="3" type="ORF">CXF42_04055</name>
    <name evidence="2" type="ORF">CXF48_03995</name>
</gene>
<evidence type="ECO:0000313" key="4">
    <source>
        <dbReference type="Proteomes" id="UP000276526"/>
    </source>
</evidence>
<dbReference type="AlphaFoldDB" id="A0A3R8PKR4"/>
<evidence type="ECO:0000313" key="3">
    <source>
        <dbReference type="EMBL" id="RRQ04478.1"/>
    </source>
</evidence>
<comment type="caution">
    <text evidence="3">The sequence shown here is derived from an EMBL/GenBank/DDBJ whole genome shotgun (WGS) entry which is preliminary data.</text>
</comment>
<reference evidence="4 5" key="1">
    <citation type="submission" date="2018-01" db="EMBL/GenBank/DDBJ databases">
        <title>Twenty Corynebacterium bovis Genomes.</title>
        <authorList>
            <person name="Gulvik C.A."/>
        </authorList>
    </citation>
    <scope>NUCLEOTIDE SEQUENCE [LARGE SCALE GENOMIC DNA]</scope>
    <source>
        <strain evidence="3 5">16-2004</strain>
        <strain evidence="2 4">F6900</strain>
    </source>
</reference>
<evidence type="ECO:0000313" key="5">
    <source>
        <dbReference type="Proteomes" id="UP000278422"/>
    </source>
</evidence>
<dbReference type="Proteomes" id="UP000278422">
    <property type="component" value="Unassembled WGS sequence"/>
</dbReference>
<feature type="domain" description="SAV-6107-like HEPN" evidence="1">
    <location>
        <begin position="61"/>
        <end position="144"/>
    </location>
</feature>